<evidence type="ECO:0000256" key="1">
    <source>
        <dbReference type="SAM" id="MobiDB-lite"/>
    </source>
</evidence>
<feature type="compositionally biased region" description="Polar residues" evidence="1">
    <location>
        <begin position="24"/>
        <end position="39"/>
    </location>
</feature>
<gene>
    <name evidence="2" type="ORF">HDU87_002898</name>
</gene>
<organism evidence="2 3">
    <name type="scientific">Geranomyces variabilis</name>
    <dbReference type="NCBI Taxonomy" id="109894"/>
    <lineage>
        <taxon>Eukaryota</taxon>
        <taxon>Fungi</taxon>
        <taxon>Fungi incertae sedis</taxon>
        <taxon>Chytridiomycota</taxon>
        <taxon>Chytridiomycota incertae sedis</taxon>
        <taxon>Chytridiomycetes</taxon>
        <taxon>Spizellomycetales</taxon>
        <taxon>Powellomycetaceae</taxon>
        <taxon>Geranomyces</taxon>
    </lineage>
</organism>
<protein>
    <submittedName>
        <fullName evidence="2">Uncharacterized protein</fullName>
    </submittedName>
</protein>
<comment type="caution">
    <text evidence="2">The sequence shown here is derived from an EMBL/GenBank/DDBJ whole genome shotgun (WGS) entry which is preliminary data.</text>
</comment>
<dbReference type="Proteomes" id="UP001212152">
    <property type="component" value="Unassembled WGS sequence"/>
</dbReference>
<proteinExistence type="predicted"/>
<reference evidence="2" key="1">
    <citation type="submission" date="2020-05" db="EMBL/GenBank/DDBJ databases">
        <title>Phylogenomic resolution of chytrid fungi.</title>
        <authorList>
            <person name="Stajich J.E."/>
            <person name="Amses K."/>
            <person name="Simmons R."/>
            <person name="Seto K."/>
            <person name="Myers J."/>
            <person name="Bonds A."/>
            <person name="Quandt C.A."/>
            <person name="Barry K."/>
            <person name="Liu P."/>
            <person name="Grigoriev I."/>
            <person name="Longcore J.E."/>
            <person name="James T.Y."/>
        </authorList>
    </citation>
    <scope>NUCLEOTIDE SEQUENCE</scope>
    <source>
        <strain evidence="2">JEL0379</strain>
    </source>
</reference>
<name>A0AAD5TL42_9FUNG</name>
<sequence>MPLPSYHDPRVRGQTRGPGGSFGGSSTNLQGGSSGNLYQSQAASGWASGGGRFGASSAYLDDPENALDGQQVPQRRGSILGVFSEGLKKSWTSLGSITTQAAAAMMGSSGLGRSHEDISSPYRAQAAHFDEESGGSSAQGSYGTEAGGQPATLPGGLNYLAAPRGSVAAGTSDQHLLPRHSRGYGTQGDNRRGSGILPS</sequence>
<keyword evidence="3" id="KW-1185">Reference proteome</keyword>
<feature type="region of interest" description="Disordered" evidence="1">
    <location>
        <begin position="1"/>
        <end position="73"/>
    </location>
</feature>
<dbReference type="EMBL" id="JADGJQ010000021">
    <property type="protein sequence ID" value="KAJ3179289.1"/>
    <property type="molecule type" value="Genomic_DNA"/>
</dbReference>
<evidence type="ECO:0000313" key="2">
    <source>
        <dbReference type="EMBL" id="KAJ3179289.1"/>
    </source>
</evidence>
<dbReference type="AlphaFoldDB" id="A0AAD5TL42"/>
<accession>A0AAD5TL42</accession>
<feature type="region of interest" description="Disordered" evidence="1">
    <location>
        <begin position="108"/>
        <end position="199"/>
    </location>
</feature>
<evidence type="ECO:0000313" key="3">
    <source>
        <dbReference type="Proteomes" id="UP001212152"/>
    </source>
</evidence>